<protein>
    <submittedName>
        <fullName evidence="1">Uncharacterized protein</fullName>
    </submittedName>
</protein>
<comment type="caution">
    <text evidence="1">The sequence shown here is derived from an EMBL/GenBank/DDBJ whole genome shotgun (WGS) entry which is preliminary data.</text>
</comment>
<evidence type="ECO:0000313" key="1">
    <source>
        <dbReference type="EMBL" id="HIZ24919.1"/>
    </source>
</evidence>
<sequence length="73" mass="7968">METTIIVVCVVVAALLLAAIVYKAVLLSKQIKHDRQAAEADDAKLQYLEIVQNGKVIRIEGEDVVPAKPAQKK</sequence>
<dbReference type="AlphaFoldDB" id="A0A9D2DXR3"/>
<dbReference type="Proteomes" id="UP000824044">
    <property type="component" value="Unassembled WGS sequence"/>
</dbReference>
<organism evidence="1 2">
    <name type="scientific">Candidatus Gallimonas intestinigallinarum</name>
    <dbReference type="NCBI Taxonomy" id="2838604"/>
    <lineage>
        <taxon>Bacteria</taxon>
        <taxon>Bacillati</taxon>
        <taxon>Bacillota</taxon>
        <taxon>Clostridia</taxon>
        <taxon>Candidatus Gallimonas</taxon>
    </lineage>
</organism>
<dbReference type="EMBL" id="DXBS01000109">
    <property type="protein sequence ID" value="HIZ24919.1"/>
    <property type="molecule type" value="Genomic_DNA"/>
</dbReference>
<evidence type="ECO:0000313" key="2">
    <source>
        <dbReference type="Proteomes" id="UP000824044"/>
    </source>
</evidence>
<reference evidence="1" key="2">
    <citation type="submission" date="2021-04" db="EMBL/GenBank/DDBJ databases">
        <authorList>
            <person name="Gilroy R."/>
        </authorList>
    </citation>
    <scope>NUCLEOTIDE SEQUENCE</scope>
    <source>
        <strain evidence="1">CHK33-5263</strain>
    </source>
</reference>
<proteinExistence type="predicted"/>
<gene>
    <name evidence="1" type="ORF">H9812_05570</name>
</gene>
<reference evidence="1" key="1">
    <citation type="journal article" date="2021" name="PeerJ">
        <title>Extensive microbial diversity within the chicken gut microbiome revealed by metagenomics and culture.</title>
        <authorList>
            <person name="Gilroy R."/>
            <person name="Ravi A."/>
            <person name="Getino M."/>
            <person name="Pursley I."/>
            <person name="Horton D.L."/>
            <person name="Alikhan N.F."/>
            <person name="Baker D."/>
            <person name="Gharbi K."/>
            <person name="Hall N."/>
            <person name="Watson M."/>
            <person name="Adriaenssens E.M."/>
            <person name="Foster-Nyarko E."/>
            <person name="Jarju S."/>
            <person name="Secka A."/>
            <person name="Antonio M."/>
            <person name="Oren A."/>
            <person name="Chaudhuri R.R."/>
            <person name="La Ragione R."/>
            <person name="Hildebrand F."/>
            <person name="Pallen M.J."/>
        </authorList>
    </citation>
    <scope>NUCLEOTIDE SEQUENCE</scope>
    <source>
        <strain evidence="1">CHK33-5263</strain>
    </source>
</reference>
<accession>A0A9D2DXR3</accession>
<name>A0A9D2DXR3_9FIRM</name>